<keyword evidence="1" id="KW-1133">Transmembrane helix</keyword>
<feature type="transmembrane region" description="Helical" evidence="1">
    <location>
        <begin position="12"/>
        <end position="35"/>
    </location>
</feature>
<proteinExistence type="predicted"/>
<accession>A0A644UDQ8</accession>
<organism evidence="2">
    <name type="scientific">bioreactor metagenome</name>
    <dbReference type="NCBI Taxonomy" id="1076179"/>
    <lineage>
        <taxon>unclassified sequences</taxon>
        <taxon>metagenomes</taxon>
        <taxon>ecological metagenomes</taxon>
    </lineage>
</organism>
<sequence>MIIPDTVEGAIVLSVIDFILSFLFIGVIGMVLYLFPYINRLGEVEERD</sequence>
<protein>
    <submittedName>
        <fullName evidence="2">Uncharacterized protein</fullName>
    </submittedName>
</protein>
<reference evidence="2" key="1">
    <citation type="submission" date="2019-08" db="EMBL/GenBank/DDBJ databases">
        <authorList>
            <person name="Kucharzyk K."/>
            <person name="Murdoch R.W."/>
            <person name="Higgins S."/>
            <person name="Loffler F."/>
        </authorList>
    </citation>
    <scope>NUCLEOTIDE SEQUENCE</scope>
</reference>
<evidence type="ECO:0000313" key="2">
    <source>
        <dbReference type="EMBL" id="MPL77125.1"/>
    </source>
</evidence>
<keyword evidence="1" id="KW-0472">Membrane</keyword>
<dbReference type="EMBL" id="VSSQ01000103">
    <property type="protein sequence ID" value="MPL77125.1"/>
    <property type="molecule type" value="Genomic_DNA"/>
</dbReference>
<comment type="caution">
    <text evidence="2">The sequence shown here is derived from an EMBL/GenBank/DDBJ whole genome shotgun (WGS) entry which is preliminary data.</text>
</comment>
<gene>
    <name evidence="2" type="ORF">SDC9_22976</name>
</gene>
<keyword evidence="1" id="KW-0812">Transmembrane</keyword>
<name>A0A644UDQ8_9ZZZZ</name>
<evidence type="ECO:0000256" key="1">
    <source>
        <dbReference type="SAM" id="Phobius"/>
    </source>
</evidence>
<dbReference type="AlphaFoldDB" id="A0A644UDQ8"/>